<dbReference type="InterPro" id="IPR028082">
    <property type="entry name" value="Peripla_BP_I"/>
</dbReference>
<keyword evidence="12 14" id="KW-0141">cGMP biosynthesis</keyword>
<feature type="domain" description="Protein kinase" evidence="16">
    <location>
        <begin position="446"/>
        <end position="771"/>
    </location>
</feature>
<evidence type="ECO:0000259" key="16">
    <source>
        <dbReference type="PROSITE" id="PS50011"/>
    </source>
</evidence>
<evidence type="ECO:0000256" key="6">
    <source>
        <dbReference type="ARBA" id="ARBA00022741"/>
    </source>
</evidence>
<dbReference type="InterPro" id="IPR029787">
    <property type="entry name" value="Nucleotide_cyclase"/>
</dbReference>
<evidence type="ECO:0000256" key="10">
    <source>
        <dbReference type="ARBA" id="ARBA00023180"/>
    </source>
</evidence>
<dbReference type="GO" id="GO:0004383">
    <property type="term" value="F:guanylate cyclase activity"/>
    <property type="evidence" value="ECO:0007669"/>
    <property type="project" value="UniProtKB-EC"/>
</dbReference>
<dbReference type="Gene3D" id="1.10.510.10">
    <property type="entry name" value="Transferase(Phosphotransferase) domain 1"/>
    <property type="match status" value="1"/>
</dbReference>
<dbReference type="FunFam" id="3.30.70.1230:FF:000023">
    <property type="entry name" value="Guanylate cyclase"/>
    <property type="match status" value="1"/>
</dbReference>
<dbReference type="InterPro" id="IPR001054">
    <property type="entry name" value="A/G_cyclase"/>
</dbReference>
<evidence type="ECO:0000256" key="15">
    <source>
        <dbReference type="SAM" id="Phobius"/>
    </source>
</evidence>
<keyword evidence="8 15" id="KW-0472">Membrane</keyword>
<dbReference type="GO" id="GO:0005886">
    <property type="term" value="C:plasma membrane"/>
    <property type="evidence" value="ECO:0007669"/>
    <property type="project" value="TreeGrafter"/>
</dbReference>
<dbReference type="InterPro" id="IPR000719">
    <property type="entry name" value="Prot_kinase_dom"/>
</dbReference>
<keyword evidence="4 15" id="KW-0812">Transmembrane</keyword>
<keyword evidence="5" id="KW-0732">Signal</keyword>
<evidence type="ECO:0000256" key="2">
    <source>
        <dbReference type="ARBA" id="ARBA00004479"/>
    </source>
</evidence>
<evidence type="ECO:0000313" key="18">
    <source>
        <dbReference type="Proteomes" id="UP000038045"/>
    </source>
</evidence>
<dbReference type="PROSITE" id="PS00452">
    <property type="entry name" value="GUANYLATE_CYCLASE_1"/>
    <property type="match status" value="1"/>
</dbReference>
<comment type="subcellular location">
    <subcellularLocation>
        <location evidence="2">Membrane</location>
        <topology evidence="2">Single-pass type I membrane protein</topology>
    </subcellularLocation>
</comment>
<keyword evidence="7 15" id="KW-1133">Transmembrane helix</keyword>
<dbReference type="Gene3D" id="3.30.70.1230">
    <property type="entry name" value="Nucleotide cyclase"/>
    <property type="match status" value="1"/>
</dbReference>
<evidence type="ECO:0000256" key="1">
    <source>
        <dbReference type="ARBA" id="ARBA00001436"/>
    </source>
</evidence>
<dbReference type="SMART" id="SM00044">
    <property type="entry name" value="CYCc"/>
    <property type="match status" value="1"/>
</dbReference>
<evidence type="ECO:0000256" key="14">
    <source>
        <dbReference type="RuleBase" id="RU003431"/>
    </source>
</evidence>
<comment type="catalytic activity">
    <reaction evidence="1 14">
        <text>GTP = 3',5'-cyclic GMP + diphosphate</text>
        <dbReference type="Rhea" id="RHEA:13665"/>
        <dbReference type="ChEBI" id="CHEBI:33019"/>
        <dbReference type="ChEBI" id="CHEBI:37565"/>
        <dbReference type="ChEBI" id="CHEBI:57746"/>
        <dbReference type="EC" id="4.6.1.2"/>
    </reaction>
</comment>
<dbReference type="CDD" id="cd07302">
    <property type="entry name" value="CHD"/>
    <property type="match status" value="1"/>
</dbReference>
<dbReference type="Pfam" id="PF01094">
    <property type="entry name" value="ANF_receptor"/>
    <property type="match status" value="1"/>
</dbReference>
<dbReference type="PANTHER" id="PTHR11920:SF501">
    <property type="entry name" value="GUANYLATE CYCLASE 32E"/>
    <property type="match status" value="1"/>
</dbReference>
<organism evidence="18 19">
    <name type="scientific">Parastrongyloides trichosuri</name>
    <name type="common">Possum-specific nematode worm</name>
    <dbReference type="NCBI Taxonomy" id="131310"/>
    <lineage>
        <taxon>Eukaryota</taxon>
        <taxon>Metazoa</taxon>
        <taxon>Ecdysozoa</taxon>
        <taxon>Nematoda</taxon>
        <taxon>Chromadorea</taxon>
        <taxon>Rhabditida</taxon>
        <taxon>Tylenchina</taxon>
        <taxon>Panagrolaimomorpha</taxon>
        <taxon>Strongyloidoidea</taxon>
        <taxon>Strongyloididae</taxon>
        <taxon>Parastrongyloides</taxon>
    </lineage>
</organism>
<evidence type="ECO:0000256" key="4">
    <source>
        <dbReference type="ARBA" id="ARBA00022692"/>
    </source>
</evidence>
<dbReference type="GO" id="GO:0006935">
    <property type="term" value="P:chemotaxis"/>
    <property type="evidence" value="ECO:0007669"/>
    <property type="project" value="UniProtKB-ARBA"/>
</dbReference>
<keyword evidence="18" id="KW-1185">Reference proteome</keyword>
<evidence type="ECO:0000256" key="13">
    <source>
        <dbReference type="RuleBase" id="RU000405"/>
    </source>
</evidence>
<comment type="similarity">
    <text evidence="13">Belongs to the adenylyl cyclase class-4/guanylyl cyclase family.</text>
</comment>
<evidence type="ECO:0000259" key="17">
    <source>
        <dbReference type="PROSITE" id="PS50125"/>
    </source>
</evidence>
<dbReference type="Pfam" id="PF00069">
    <property type="entry name" value="Pkinase"/>
    <property type="match status" value="1"/>
</dbReference>
<keyword evidence="9" id="KW-0675">Receptor</keyword>
<dbReference type="SUPFAM" id="SSF56112">
    <property type="entry name" value="Protein kinase-like (PK-like)"/>
    <property type="match status" value="1"/>
</dbReference>
<sequence length="1028" mass="117977">MGYQNSASAISIAINRTRKENPVLERINITAHWSLIDCNAVETAGMLYELITVHDIDVLLGPPCQNSIVVASNIASYFKLLTLFWGNSFLSYYNDNTVHPTIGSVMGTYEEMSTCLGTILRMYNWTTVSVLYQSSDSELNRCIKYVEQQTNTFSQHFQNIITVYQKNILKFNDENLNEIADAVRQVSRIIIICFDDMENERKLMLKFYDKGMNNSDYVYINVDSDMDAYINDESLNALKDYSEPNDGRDKEAFSMYQWMYHFQFSMSGGENYRYEEIRRDIVSSMKDKPFYCTTECESYNESSIFAPYLYDAAYIYFSVVAEVIKAKNLTNVTDISGELVSKYLDGTFEGVTGKFTITKNLTRLTNTMLCLYTDDGNNVTNLIELRVKEDGVEVIKFFTDPKDSIWFYRDGKQPLNVPKCGYMNELCPLSFIEQSPLRFAGILVALLIFIFVTIGILSYYYYLKQKEIEAQNSLWKINIDQVSKYSDYLKTESSKQSRISMDSSQKRFESYIKCMDKGKHQLYMYKDEIIVGKGCPLNRNFNNKDMQQLRNLKLISHENLNKFIGFYYSGIDSITFWGFCARLSLIDIFYGDNKTFSIDSFFMHSLIKDTVEGLQVIHKSQIKIHGNLTSRNCLVDERWKLKLSDFGLEMFRKDQKKDPEYLLWTAPELLRGDVLEPNEKTDIYSLAIVMSDILNNNISFLNTGINGGADEIIYMLKTKRHSFLRPEINPIVDDIVPAKIHLIKEMWSEDPSTRPGIDIIRTLIKEMHPDKSKSLMDYVFSMLENYAATLEEDIQERTKELIEEKKKADILLSRMLPKQVSEKLKLGQKVEPEYYDSVTIFFSDIVSFTTLASKCTPLQVVDLLNGLYTLFDSSINEYDVYKVETIGDGYMCVSGLPNKNGYLHVKEISCLSITLVKKLPEFKISHLPYEVIKVRIGIHSGSCVAGVVGLTMPRYCLFGDTVNTASRMESSGLGNHIHLSSDANNLLTKEFTNFVTKPRGEIIVKGKGVMETFWLLGLHGDTLLNISE</sequence>
<keyword evidence="6" id="KW-0547">Nucleotide-binding</keyword>
<dbReference type="AlphaFoldDB" id="A0A0N4ZDR2"/>
<dbReference type="GO" id="GO:0004672">
    <property type="term" value="F:protein kinase activity"/>
    <property type="evidence" value="ECO:0007669"/>
    <property type="project" value="InterPro"/>
</dbReference>
<evidence type="ECO:0000256" key="7">
    <source>
        <dbReference type="ARBA" id="ARBA00022989"/>
    </source>
</evidence>
<evidence type="ECO:0000313" key="19">
    <source>
        <dbReference type="WBParaSite" id="PTRK_0000572100.1"/>
    </source>
</evidence>
<dbReference type="GO" id="GO:0005524">
    <property type="term" value="F:ATP binding"/>
    <property type="evidence" value="ECO:0007669"/>
    <property type="project" value="InterPro"/>
</dbReference>
<evidence type="ECO:0000256" key="12">
    <source>
        <dbReference type="ARBA" id="ARBA00023293"/>
    </source>
</evidence>
<dbReference type="SUPFAM" id="SSF55073">
    <property type="entry name" value="Nucleotide cyclase"/>
    <property type="match status" value="1"/>
</dbReference>
<dbReference type="WBParaSite" id="PTRK_0000572100.1">
    <property type="protein sequence ID" value="PTRK_0000572100.1"/>
    <property type="gene ID" value="PTRK_0000572100"/>
</dbReference>
<feature type="domain" description="Guanylate cyclase" evidence="17">
    <location>
        <begin position="839"/>
        <end position="969"/>
    </location>
</feature>
<evidence type="ECO:0000256" key="5">
    <source>
        <dbReference type="ARBA" id="ARBA00022729"/>
    </source>
</evidence>
<protein>
    <recommendedName>
        <fullName evidence="3 14">Guanylate cyclase</fullName>
        <ecNumber evidence="3 14">4.6.1.2</ecNumber>
    </recommendedName>
</protein>
<dbReference type="GO" id="GO:0007635">
    <property type="term" value="P:chemosensory behavior"/>
    <property type="evidence" value="ECO:0007669"/>
    <property type="project" value="UniProtKB-ARBA"/>
</dbReference>
<dbReference type="Proteomes" id="UP000038045">
    <property type="component" value="Unplaced"/>
</dbReference>
<dbReference type="GO" id="GO:0035556">
    <property type="term" value="P:intracellular signal transduction"/>
    <property type="evidence" value="ECO:0007669"/>
    <property type="project" value="InterPro"/>
</dbReference>
<feature type="transmembrane region" description="Helical" evidence="15">
    <location>
        <begin position="439"/>
        <end position="462"/>
    </location>
</feature>
<proteinExistence type="inferred from homology"/>
<dbReference type="PROSITE" id="PS50011">
    <property type="entry name" value="PROTEIN_KINASE_DOM"/>
    <property type="match status" value="1"/>
</dbReference>
<name>A0A0N4ZDR2_PARTI</name>
<keyword evidence="10" id="KW-0325">Glycoprotein</keyword>
<dbReference type="InterPro" id="IPR050401">
    <property type="entry name" value="Cyclic_nucleotide_synthase"/>
</dbReference>
<dbReference type="InterPro" id="IPR011009">
    <property type="entry name" value="Kinase-like_dom_sf"/>
</dbReference>
<dbReference type="PROSITE" id="PS50125">
    <property type="entry name" value="GUANYLATE_CYCLASE_2"/>
    <property type="match status" value="1"/>
</dbReference>
<dbReference type="Gene3D" id="3.40.50.2300">
    <property type="match status" value="2"/>
</dbReference>
<dbReference type="InterPro" id="IPR001828">
    <property type="entry name" value="ANF_lig-bd_rcpt"/>
</dbReference>
<dbReference type="SUPFAM" id="SSF53822">
    <property type="entry name" value="Periplasmic binding protein-like I"/>
    <property type="match status" value="1"/>
</dbReference>
<dbReference type="InterPro" id="IPR018297">
    <property type="entry name" value="A/G_cyclase_CS"/>
</dbReference>
<dbReference type="Pfam" id="PF00211">
    <property type="entry name" value="Guanylate_cyc"/>
    <property type="match status" value="1"/>
</dbReference>
<dbReference type="GO" id="GO:0001653">
    <property type="term" value="F:peptide receptor activity"/>
    <property type="evidence" value="ECO:0007669"/>
    <property type="project" value="TreeGrafter"/>
</dbReference>
<accession>A0A0N4ZDR2</accession>
<dbReference type="CDD" id="cd06352">
    <property type="entry name" value="PBP1_NPR_GC-like"/>
    <property type="match status" value="1"/>
</dbReference>
<dbReference type="PANTHER" id="PTHR11920">
    <property type="entry name" value="GUANYLYL CYCLASE"/>
    <property type="match status" value="1"/>
</dbReference>
<dbReference type="GO" id="GO:0007168">
    <property type="term" value="P:receptor guanylyl cyclase signaling pathway"/>
    <property type="evidence" value="ECO:0007669"/>
    <property type="project" value="TreeGrafter"/>
</dbReference>
<reference evidence="19" key="1">
    <citation type="submission" date="2017-02" db="UniProtKB">
        <authorList>
            <consortium name="WormBaseParasite"/>
        </authorList>
    </citation>
    <scope>IDENTIFICATION</scope>
</reference>
<evidence type="ECO:0000256" key="8">
    <source>
        <dbReference type="ARBA" id="ARBA00023136"/>
    </source>
</evidence>
<dbReference type="EC" id="4.6.1.2" evidence="3 14"/>
<dbReference type="GO" id="GO:0004016">
    <property type="term" value="F:adenylate cyclase activity"/>
    <property type="evidence" value="ECO:0007669"/>
    <property type="project" value="TreeGrafter"/>
</dbReference>
<evidence type="ECO:0000256" key="11">
    <source>
        <dbReference type="ARBA" id="ARBA00023239"/>
    </source>
</evidence>
<dbReference type="STRING" id="131310.A0A0N4ZDR2"/>
<keyword evidence="11 13" id="KW-0456">Lyase</keyword>
<evidence type="ECO:0000256" key="3">
    <source>
        <dbReference type="ARBA" id="ARBA00012202"/>
    </source>
</evidence>
<evidence type="ECO:0000256" key="9">
    <source>
        <dbReference type="ARBA" id="ARBA00023170"/>
    </source>
</evidence>